<dbReference type="InterPro" id="IPR045175">
    <property type="entry name" value="M28_fam"/>
</dbReference>
<dbReference type="PANTHER" id="PTHR12147">
    <property type="entry name" value="METALLOPEPTIDASE M28 FAMILY MEMBER"/>
    <property type="match status" value="1"/>
</dbReference>
<dbReference type="PANTHER" id="PTHR12147:SF26">
    <property type="entry name" value="PEPTIDASE M28 DOMAIN-CONTAINING PROTEIN"/>
    <property type="match status" value="1"/>
</dbReference>
<dbReference type="InterPro" id="IPR001478">
    <property type="entry name" value="PDZ"/>
</dbReference>
<dbReference type="Pfam" id="PF04389">
    <property type="entry name" value="Peptidase_M28"/>
    <property type="match status" value="1"/>
</dbReference>
<evidence type="ECO:0008006" key="4">
    <source>
        <dbReference type="Google" id="ProtNLM"/>
    </source>
</evidence>
<dbReference type="AlphaFoldDB" id="A0A645A419"/>
<gene>
    <name evidence="3" type="ORF">SDC9_94520</name>
</gene>
<dbReference type="InterPro" id="IPR036034">
    <property type="entry name" value="PDZ_sf"/>
</dbReference>
<feature type="domain" description="PDZ" evidence="2">
    <location>
        <begin position="473"/>
        <end position="540"/>
    </location>
</feature>
<feature type="domain" description="Peptidase M28" evidence="1">
    <location>
        <begin position="226"/>
        <end position="429"/>
    </location>
</feature>
<dbReference type="Pfam" id="PF13180">
    <property type="entry name" value="PDZ_2"/>
    <property type="match status" value="1"/>
</dbReference>
<evidence type="ECO:0000313" key="3">
    <source>
        <dbReference type="EMBL" id="MPM47802.1"/>
    </source>
</evidence>
<dbReference type="GO" id="GO:0006508">
    <property type="term" value="P:proteolysis"/>
    <property type="evidence" value="ECO:0007669"/>
    <property type="project" value="InterPro"/>
</dbReference>
<comment type="caution">
    <text evidence="3">The sequence shown here is derived from an EMBL/GenBank/DDBJ whole genome shotgun (WGS) entry which is preliminary data.</text>
</comment>
<proteinExistence type="predicted"/>
<sequence>MINKLYANKIINTVLILSLLFFGLNLEAQEMKANADSLKKMVFTLASDSLKGRFPGTFEDSLTAAYIAGKLSQAGLIPLIGDSYLIPFEITLYREVCENSSVKIGGRELIAGEEFAVNPLSPEALVKGEVADATNMGMAQEKIAFLKISRDSVVFKVTGLKERGFEALLFYDSTSSNISFGKLNGAGFPIPVLSVSPGVASELIEKSGTTITISTNTRVVKAKTYNVAGITPGENRNFILAGAHYDHLGFGGTGSGSVRPGEDKIHPGADDNASGVSSVLEVARLLTVNQFGDKSEKRFAVAAFGAEERGLIGSAILADTLMKLGRLPGLMINLDMVGRLRDNKLQAGGVGTFEEADSLLAAINSNFGFDLVSTKTGSGPSDHSSFNSKKIPVLYFTTGVHSEYHTPADSAALVNINGLAKVTDFIATLITHSVTPSFNPKYIQLEESSMPSRNSFKVTLGIIPDFTYDKGDGFRIGPVSDGRPAQKAGLLEGDIIVEMGGRKIANIYDYMSALGQIKKGEIVEVCFIRDGSQKNVKIEL</sequence>
<dbReference type="GO" id="GO:0008235">
    <property type="term" value="F:metalloexopeptidase activity"/>
    <property type="evidence" value="ECO:0007669"/>
    <property type="project" value="InterPro"/>
</dbReference>
<dbReference type="Gene3D" id="3.40.630.10">
    <property type="entry name" value="Zn peptidases"/>
    <property type="match status" value="1"/>
</dbReference>
<dbReference type="SUPFAM" id="SSF50156">
    <property type="entry name" value="PDZ domain-like"/>
    <property type="match status" value="1"/>
</dbReference>
<dbReference type="Gene3D" id="2.30.42.10">
    <property type="match status" value="1"/>
</dbReference>
<reference evidence="3" key="1">
    <citation type="submission" date="2019-08" db="EMBL/GenBank/DDBJ databases">
        <authorList>
            <person name="Kucharzyk K."/>
            <person name="Murdoch R.W."/>
            <person name="Higgins S."/>
            <person name="Loffler F."/>
        </authorList>
    </citation>
    <scope>NUCLEOTIDE SEQUENCE</scope>
</reference>
<dbReference type="EMBL" id="VSSQ01011825">
    <property type="protein sequence ID" value="MPM47802.1"/>
    <property type="molecule type" value="Genomic_DNA"/>
</dbReference>
<dbReference type="Gene3D" id="3.50.30.30">
    <property type="match status" value="1"/>
</dbReference>
<dbReference type="InterPro" id="IPR007484">
    <property type="entry name" value="Peptidase_M28"/>
</dbReference>
<evidence type="ECO:0000259" key="1">
    <source>
        <dbReference type="Pfam" id="PF04389"/>
    </source>
</evidence>
<dbReference type="SUPFAM" id="SSF53187">
    <property type="entry name" value="Zn-dependent exopeptidases"/>
    <property type="match status" value="1"/>
</dbReference>
<accession>A0A645A419</accession>
<protein>
    <recommendedName>
        <fullName evidence="4">PDZ domain-containing protein</fullName>
    </recommendedName>
</protein>
<name>A0A645A419_9ZZZZ</name>
<evidence type="ECO:0000259" key="2">
    <source>
        <dbReference type="Pfam" id="PF13180"/>
    </source>
</evidence>
<organism evidence="3">
    <name type="scientific">bioreactor metagenome</name>
    <dbReference type="NCBI Taxonomy" id="1076179"/>
    <lineage>
        <taxon>unclassified sequences</taxon>
        <taxon>metagenomes</taxon>
        <taxon>ecological metagenomes</taxon>
    </lineage>
</organism>